<accession>A0A0F8VJD3</accession>
<gene>
    <name evidence="1" type="ORF">LCGC14_3166900</name>
</gene>
<dbReference type="AlphaFoldDB" id="A0A0F8VJD3"/>
<organism evidence="1">
    <name type="scientific">marine sediment metagenome</name>
    <dbReference type="NCBI Taxonomy" id="412755"/>
    <lineage>
        <taxon>unclassified sequences</taxon>
        <taxon>metagenomes</taxon>
        <taxon>ecological metagenomes</taxon>
    </lineage>
</organism>
<reference evidence="1" key="1">
    <citation type="journal article" date="2015" name="Nature">
        <title>Complex archaea that bridge the gap between prokaryotes and eukaryotes.</title>
        <authorList>
            <person name="Spang A."/>
            <person name="Saw J.H."/>
            <person name="Jorgensen S.L."/>
            <person name="Zaremba-Niedzwiedzka K."/>
            <person name="Martijn J."/>
            <person name="Lind A.E."/>
            <person name="van Eijk R."/>
            <person name="Schleper C."/>
            <person name="Guy L."/>
            <person name="Ettema T.J."/>
        </authorList>
    </citation>
    <scope>NUCLEOTIDE SEQUENCE</scope>
</reference>
<name>A0A0F8VJD3_9ZZZZ</name>
<evidence type="ECO:0000313" key="1">
    <source>
        <dbReference type="EMBL" id="KKK44553.1"/>
    </source>
</evidence>
<proteinExistence type="predicted"/>
<protein>
    <submittedName>
        <fullName evidence="1">Uncharacterized protein</fullName>
    </submittedName>
</protein>
<dbReference type="EMBL" id="LAZR01070168">
    <property type="protein sequence ID" value="KKK44553.1"/>
    <property type="molecule type" value="Genomic_DNA"/>
</dbReference>
<sequence>MAELALSCPAPAAEAGVTSINVTATGIVTITGAGETGVTTVGSIITVSGTPHTAGGGGGGDTAIAGADGITVISGVPTAGEVTVSGFRTEFVSASGFLSDHGNLSGLSDDDHAQYLLTDGTRSLTGDWDNTSRRIRNTGTAEVISTAPPTPVTGLLWLDTAASGLTGSGSVLPLITITSNTVLTLSNVVVLCDAAAENILVTLPTASGEVGRNYSIKKIDSTANLVTISGINSETIDDALIAVLTAQYESLPVVTDGSRWYIL</sequence>
<comment type="caution">
    <text evidence="1">The sequence shown here is derived from an EMBL/GenBank/DDBJ whole genome shotgun (WGS) entry which is preliminary data.</text>
</comment>